<dbReference type="Gene3D" id="3.30.2180.10">
    <property type="entry name" value="ATP12-like"/>
    <property type="match status" value="1"/>
</dbReference>
<keyword evidence="4" id="KW-0472">Membrane</keyword>
<sequence>MKRFYKDVTVAPVDGGWQVMLDSRPIRSQGGSPQVVPTQALAELMAAEWREQGEVIDIARFAMRDMADYAIDIVANERADVVEKLLTYGDTDTLLYRADPEEPLYQRQREVWEPLICACEARHQIAFTRISGVVHRAQKPETLAALRARLEAMDNFTLAGLFNLTSLAASLITGLAVLEDGADVPALFSAANAEEDWQAELWGWDPMAQDRRALRAEAFACAADFVKAVRA</sequence>
<accession>A0ABV7EG20</accession>
<dbReference type="SUPFAM" id="SSF160909">
    <property type="entry name" value="ATP12-like"/>
    <property type="match status" value="1"/>
</dbReference>
<feature type="transmembrane region" description="Helical" evidence="4">
    <location>
        <begin position="156"/>
        <end position="178"/>
    </location>
</feature>
<comment type="similarity">
    <text evidence="1">Belongs to the ATP12 family.</text>
</comment>
<dbReference type="Proteomes" id="UP001595378">
    <property type="component" value="Unassembled WGS sequence"/>
</dbReference>
<dbReference type="Pfam" id="PF07542">
    <property type="entry name" value="ATP12"/>
    <property type="match status" value="1"/>
</dbReference>
<comment type="caution">
    <text evidence="5">The sequence shown here is derived from an EMBL/GenBank/DDBJ whole genome shotgun (WGS) entry which is preliminary data.</text>
</comment>
<dbReference type="Gene3D" id="1.10.3580.10">
    <property type="entry name" value="ATP12 ATPase"/>
    <property type="match status" value="1"/>
</dbReference>
<organism evidence="5 6">
    <name type="scientific">Alteraurantiacibacter lauratis</name>
    <dbReference type="NCBI Taxonomy" id="2054627"/>
    <lineage>
        <taxon>Bacteria</taxon>
        <taxon>Pseudomonadati</taxon>
        <taxon>Pseudomonadota</taxon>
        <taxon>Alphaproteobacteria</taxon>
        <taxon>Sphingomonadales</taxon>
        <taxon>Erythrobacteraceae</taxon>
        <taxon>Alteraurantiacibacter</taxon>
    </lineage>
</organism>
<keyword evidence="4" id="KW-1133">Transmembrane helix</keyword>
<keyword evidence="3" id="KW-0143">Chaperone</keyword>
<evidence type="ECO:0000256" key="3">
    <source>
        <dbReference type="ARBA" id="ARBA00023186"/>
    </source>
</evidence>
<dbReference type="PANTHER" id="PTHR21013:SF10">
    <property type="entry name" value="ATP SYNTHASE MITOCHONDRIAL F1 COMPLEX ASSEMBLY FACTOR 2"/>
    <property type="match status" value="1"/>
</dbReference>
<name>A0ABV7EG20_9SPHN</name>
<reference evidence="6" key="1">
    <citation type="journal article" date="2019" name="Int. J. Syst. Evol. Microbiol.">
        <title>The Global Catalogue of Microorganisms (GCM) 10K type strain sequencing project: providing services to taxonomists for standard genome sequencing and annotation.</title>
        <authorList>
            <consortium name="The Broad Institute Genomics Platform"/>
            <consortium name="The Broad Institute Genome Sequencing Center for Infectious Disease"/>
            <person name="Wu L."/>
            <person name="Ma J."/>
        </authorList>
    </citation>
    <scope>NUCLEOTIDE SEQUENCE [LARGE SCALE GENOMIC DNA]</scope>
    <source>
        <strain evidence="6">KCTC 52606</strain>
    </source>
</reference>
<dbReference type="InterPro" id="IPR042272">
    <property type="entry name" value="ATP12_ATP_synth-F1-assembly_N"/>
</dbReference>
<proteinExistence type="inferred from homology"/>
<dbReference type="RefSeq" id="WP_336917581.1">
    <property type="nucleotide sequence ID" value="NZ_JBANRN010000002.1"/>
</dbReference>
<evidence type="ECO:0000256" key="1">
    <source>
        <dbReference type="ARBA" id="ARBA00008231"/>
    </source>
</evidence>
<evidence type="ECO:0000256" key="2">
    <source>
        <dbReference type="ARBA" id="ARBA00022946"/>
    </source>
</evidence>
<evidence type="ECO:0000256" key="4">
    <source>
        <dbReference type="SAM" id="Phobius"/>
    </source>
</evidence>
<keyword evidence="4" id="KW-0812">Transmembrane</keyword>
<keyword evidence="2" id="KW-0809">Transit peptide</keyword>
<gene>
    <name evidence="5" type="ORF">ACFODK_05375</name>
</gene>
<protein>
    <submittedName>
        <fullName evidence="5">ATP12 family chaperone protein</fullName>
    </submittedName>
</protein>
<evidence type="ECO:0000313" key="5">
    <source>
        <dbReference type="EMBL" id="MFC3100320.1"/>
    </source>
</evidence>
<dbReference type="InterPro" id="IPR011419">
    <property type="entry name" value="ATP12_ATP_synth-F1-assembly"/>
</dbReference>
<dbReference type="PANTHER" id="PTHR21013">
    <property type="entry name" value="ATP SYNTHASE MITOCHONDRIAL F1 COMPLEX ASSEMBLY FACTOR 2/ATP12 PROTEIN, MITOCHONDRIAL PRECURSOR"/>
    <property type="match status" value="1"/>
</dbReference>
<evidence type="ECO:0000313" key="6">
    <source>
        <dbReference type="Proteomes" id="UP001595378"/>
    </source>
</evidence>
<keyword evidence="6" id="KW-1185">Reference proteome</keyword>
<dbReference type="InterPro" id="IPR023335">
    <property type="entry name" value="ATP12_ortho_dom_sf"/>
</dbReference>
<dbReference type="EMBL" id="JBHRSU010000005">
    <property type="protein sequence ID" value="MFC3100320.1"/>
    <property type="molecule type" value="Genomic_DNA"/>
</dbReference>